<dbReference type="KEGG" id="ache:ACHE_10724S"/>
<dbReference type="EMBL" id="AP024416">
    <property type="protein sequence ID" value="BCR83322.1"/>
    <property type="molecule type" value="Genomic_DNA"/>
</dbReference>
<protein>
    <submittedName>
        <fullName evidence="1">Uncharacterized protein</fullName>
    </submittedName>
</protein>
<dbReference type="GeneID" id="66977681"/>
<dbReference type="RefSeq" id="XP_043131844.1">
    <property type="nucleotide sequence ID" value="XM_043282453.1"/>
</dbReference>
<keyword evidence="2" id="KW-1185">Reference proteome</keyword>
<accession>A0A7R7VEH5</accession>
<reference evidence="1" key="1">
    <citation type="submission" date="2021-01" db="EMBL/GenBank/DDBJ databases">
        <authorList>
            <consortium name="Aspergillus chevalieri M1 genome sequencing consortium"/>
            <person name="Kazuki M."/>
            <person name="Futagami T."/>
        </authorList>
    </citation>
    <scope>NUCLEOTIDE SEQUENCE</scope>
    <source>
        <strain evidence="1">M1</strain>
    </source>
</reference>
<reference evidence="1" key="2">
    <citation type="submission" date="2021-02" db="EMBL/GenBank/DDBJ databases">
        <title>Aspergillus chevalieri M1 genome sequence.</title>
        <authorList>
            <person name="Kadooka C."/>
            <person name="Mori K."/>
            <person name="Futagami T."/>
        </authorList>
    </citation>
    <scope>NUCLEOTIDE SEQUENCE</scope>
    <source>
        <strain evidence="1">M1</strain>
    </source>
</reference>
<evidence type="ECO:0000313" key="2">
    <source>
        <dbReference type="Proteomes" id="UP000637239"/>
    </source>
</evidence>
<dbReference type="AlphaFoldDB" id="A0A7R7VEH5"/>
<sequence>MLKWEYYFGDHYFKIDGRLIIFDEQLTETEDPHLSQPQALNQAHYKDNGEQVLTKIRYDLHPKSYDHPKIPLYDRDYATDEFLLECEIVEILSEIGHGPRYITHLNIKAGRNSRIERATSILS</sequence>
<dbReference type="Proteomes" id="UP000637239">
    <property type="component" value="Chromosome 1"/>
</dbReference>
<proteinExistence type="predicted"/>
<organism evidence="1 2">
    <name type="scientific">Aspergillus chevalieri</name>
    <name type="common">Eurotium chevalieri</name>
    <dbReference type="NCBI Taxonomy" id="182096"/>
    <lineage>
        <taxon>Eukaryota</taxon>
        <taxon>Fungi</taxon>
        <taxon>Dikarya</taxon>
        <taxon>Ascomycota</taxon>
        <taxon>Pezizomycotina</taxon>
        <taxon>Eurotiomycetes</taxon>
        <taxon>Eurotiomycetidae</taxon>
        <taxon>Eurotiales</taxon>
        <taxon>Aspergillaceae</taxon>
        <taxon>Aspergillus</taxon>
        <taxon>Aspergillus subgen. Aspergillus</taxon>
    </lineage>
</organism>
<evidence type="ECO:0000313" key="1">
    <source>
        <dbReference type="EMBL" id="BCR83322.1"/>
    </source>
</evidence>
<gene>
    <name evidence="1" type="ORF">ACHE_10724S</name>
</gene>
<name>A0A7R7VEH5_ASPCH</name>